<dbReference type="EMBL" id="MN739509">
    <property type="protein sequence ID" value="QHT09317.1"/>
    <property type="molecule type" value="Genomic_DNA"/>
</dbReference>
<proteinExistence type="predicted"/>
<organism evidence="1">
    <name type="scientific">viral metagenome</name>
    <dbReference type="NCBI Taxonomy" id="1070528"/>
    <lineage>
        <taxon>unclassified sequences</taxon>
        <taxon>metagenomes</taxon>
        <taxon>organismal metagenomes</taxon>
    </lineage>
</organism>
<accession>A0A6C0CYH5</accession>
<name>A0A6C0CYH5_9ZZZZ</name>
<reference evidence="1" key="1">
    <citation type="journal article" date="2020" name="Nature">
        <title>Giant virus diversity and host interactions through global metagenomics.</title>
        <authorList>
            <person name="Schulz F."/>
            <person name="Roux S."/>
            <person name="Paez-Espino D."/>
            <person name="Jungbluth S."/>
            <person name="Walsh D.A."/>
            <person name="Denef V.J."/>
            <person name="McMahon K.D."/>
            <person name="Konstantinidis K.T."/>
            <person name="Eloe-Fadrosh E.A."/>
            <person name="Kyrpides N.C."/>
            <person name="Woyke T."/>
        </authorList>
    </citation>
    <scope>NUCLEOTIDE SEQUENCE</scope>
    <source>
        <strain evidence="1">GVMAG-M-3300023110-24</strain>
    </source>
</reference>
<protein>
    <submittedName>
        <fullName evidence="1">Uncharacterized protein</fullName>
    </submittedName>
</protein>
<dbReference type="AlphaFoldDB" id="A0A6C0CYH5"/>
<evidence type="ECO:0000313" key="1">
    <source>
        <dbReference type="EMBL" id="QHT09317.1"/>
    </source>
</evidence>
<sequence>MELARGILREEMPSSWAYRVKCGGAKKRPSKKVQWKSGGAGVETRSYICEGGQLVGVGFSQITTQDGKDNPKNIFGTLVSNFIDGTKNELGVRENKFSMRDFFETGKGADFFKTGKGAACVGNERIGDVFEEVLKIIRNGGTYFVFSGSFPLEKGHALVITILYMLYKKEREVFLEKVQSTLNPCAQEFHPTQMLEDEGAVLVRCSAKQRLTRQWAVRDDSKWPEEVYRSMMKGRLTRQPSW</sequence>